<keyword evidence="2" id="KW-0472">Membrane</keyword>
<dbReference type="InParanoid" id="C3YWJ3"/>
<keyword evidence="3" id="KW-0732">Signal</keyword>
<evidence type="ECO:0000313" key="4">
    <source>
        <dbReference type="EMBL" id="EEN55237.1"/>
    </source>
</evidence>
<protein>
    <recommendedName>
        <fullName evidence="5">SEA domain-containing protein</fullName>
    </recommendedName>
</protein>
<accession>C3YWJ3</accession>
<proteinExistence type="predicted"/>
<gene>
    <name evidence="4" type="ORF">BRAFLDRAFT_64426</name>
</gene>
<evidence type="ECO:0008006" key="5">
    <source>
        <dbReference type="Google" id="ProtNLM"/>
    </source>
</evidence>
<evidence type="ECO:0000256" key="1">
    <source>
        <dbReference type="SAM" id="MobiDB-lite"/>
    </source>
</evidence>
<reference evidence="4" key="1">
    <citation type="journal article" date="2008" name="Nature">
        <title>The amphioxus genome and the evolution of the chordate karyotype.</title>
        <authorList>
            <consortium name="US DOE Joint Genome Institute (JGI-PGF)"/>
            <person name="Putnam N.H."/>
            <person name="Butts T."/>
            <person name="Ferrier D.E.K."/>
            <person name="Furlong R.F."/>
            <person name="Hellsten U."/>
            <person name="Kawashima T."/>
            <person name="Robinson-Rechavi M."/>
            <person name="Shoguchi E."/>
            <person name="Terry A."/>
            <person name="Yu J.-K."/>
            <person name="Benito-Gutierrez E.L."/>
            <person name="Dubchak I."/>
            <person name="Garcia-Fernandez J."/>
            <person name="Gibson-Brown J.J."/>
            <person name="Grigoriev I.V."/>
            <person name="Horton A.C."/>
            <person name="de Jong P.J."/>
            <person name="Jurka J."/>
            <person name="Kapitonov V.V."/>
            <person name="Kohara Y."/>
            <person name="Kuroki Y."/>
            <person name="Lindquist E."/>
            <person name="Lucas S."/>
            <person name="Osoegawa K."/>
            <person name="Pennacchio L.A."/>
            <person name="Salamov A.A."/>
            <person name="Satou Y."/>
            <person name="Sauka-Spengler T."/>
            <person name="Schmutz J."/>
            <person name="Shin-I T."/>
            <person name="Toyoda A."/>
            <person name="Bronner-Fraser M."/>
            <person name="Fujiyama A."/>
            <person name="Holland L.Z."/>
            <person name="Holland P.W.H."/>
            <person name="Satoh N."/>
            <person name="Rokhsar D.S."/>
        </authorList>
    </citation>
    <scope>NUCLEOTIDE SEQUENCE [LARGE SCALE GENOMIC DNA]</scope>
    <source>
        <strain evidence="4">S238N-H82</strain>
        <tissue evidence="4">Testes</tissue>
    </source>
</reference>
<dbReference type="EMBL" id="GG666561">
    <property type="protein sequence ID" value="EEN55237.1"/>
    <property type="molecule type" value="Genomic_DNA"/>
</dbReference>
<keyword evidence="2" id="KW-0812">Transmembrane</keyword>
<name>C3YWJ3_BRAFL</name>
<feature type="region of interest" description="Disordered" evidence="1">
    <location>
        <begin position="23"/>
        <end position="43"/>
    </location>
</feature>
<feature type="signal peptide" evidence="3">
    <location>
        <begin position="1"/>
        <end position="22"/>
    </location>
</feature>
<dbReference type="AlphaFoldDB" id="C3YWJ3"/>
<organism>
    <name type="scientific">Branchiostoma floridae</name>
    <name type="common">Florida lancelet</name>
    <name type="synonym">Amphioxus</name>
    <dbReference type="NCBI Taxonomy" id="7739"/>
    <lineage>
        <taxon>Eukaryota</taxon>
        <taxon>Metazoa</taxon>
        <taxon>Chordata</taxon>
        <taxon>Cephalochordata</taxon>
        <taxon>Leptocardii</taxon>
        <taxon>Amphioxiformes</taxon>
        <taxon>Branchiostomatidae</taxon>
        <taxon>Branchiostoma</taxon>
    </lineage>
</organism>
<evidence type="ECO:0000256" key="2">
    <source>
        <dbReference type="SAM" id="Phobius"/>
    </source>
</evidence>
<keyword evidence="2" id="KW-1133">Transmembrane helix</keyword>
<feature type="chain" id="PRO_5002934098" description="SEA domain-containing protein" evidence="3">
    <location>
        <begin position="23"/>
        <end position="333"/>
    </location>
</feature>
<sequence>MLASLLALTLLFGCGLLVPVTPAPLRGRRETGEPPSASTSSDITPSMVCALTLNRTSRSDNELIQDGVRLTNRLLTNIENSLQTMRTEHFHDDNYRVVTQTEGTASLCQGTFAAFLTEVYAGLQNFSASLAAVQDVYRQHDFSVPRRLHIQMFTESLGLNVRSLSLLIELSWLRLIERRCANSTLCETIQNSSSTTGSQCCAQDLCNDGLVPTTLAPTTTTRPTTVVTTITTTVPTPTPTTVTTTTTNPTTNAPTDDRYVIYIVVIGVLAGLLVIVTIVAVCFCVKYRKTVNKPNPVIQVREYEPANNNQNIDTSFSDIKSTKFDYAYRPYMP</sequence>
<evidence type="ECO:0000256" key="3">
    <source>
        <dbReference type="SAM" id="SignalP"/>
    </source>
</evidence>
<feature type="transmembrane region" description="Helical" evidence="2">
    <location>
        <begin position="259"/>
        <end position="285"/>
    </location>
</feature>